<keyword evidence="1" id="KW-0812">Transmembrane</keyword>
<name>A0A6V8L7P4_9ACTN</name>
<comment type="caution">
    <text evidence="2">The sequence shown here is derived from an EMBL/GenBank/DDBJ whole genome shotgun (WGS) entry which is preliminary data.</text>
</comment>
<keyword evidence="3" id="KW-1185">Reference proteome</keyword>
<protein>
    <submittedName>
        <fullName evidence="2">Uncharacterized protein</fullName>
    </submittedName>
</protein>
<dbReference type="AlphaFoldDB" id="A0A6V8L7P4"/>
<sequence>MFVNHDEALTPPPIDRGRRRTVAIAVSVAAICAAAAVVAAAAYLPGPARPEVRYTVPPTGHPQQSTPAAPAPASVDAWASRSPAGMLSAPTPTVDRRVRRELRSFADRVAARGQDAPGRYAYLQVRQDSHDPDILPGHTGPLGRHVVRTHRWRGPGGEGRQVSFELTAGCRQINADTRWNRDMPGWVDEPLADDPAMLRRQLPGRAGTPTDVIADLAALLENHYASTPVRATVLRLLAETPGLLLAPTTSGGRTTVAVSAMDVDLPQPDRTVRYTLTFDARTGQPVAYQTAFLDPGSVPAYERATTELTHTWQQVTRTTSTTTPAVGC</sequence>
<evidence type="ECO:0000313" key="3">
    <source>
        <dbReference type="Proteomes" id="UP000482960"/>
    </source>
</evidence>
<keyword evidence="1" id="KW-0472">Membrane</keyword>
<proteinExistence type="predicted"/>
<feature type="transmembrane region" description="Helical" evidence="1">
    <location>
        <begin position="21"/>
        <end position="44"/>
    </location>
</feature>
<evidence type="ECO:0000313" key="2">
    <source>
        <dbReference type="EMBL" id="GFJ93273.1"/>
    </source>
</evidence>
<dbReference type="EMBL" id="BLPG01000001">
    <property type="protein sequence ID" value="GFJ93273.1"/>
    <property type="molecule type" value="Genomic_DNA"/>
</dbReference>
<organism evidence="2 3">
    <name type="scientific">Phytohabitans rumicis</name>
    <dbReference type="NCBI Taxonomy" id="1076125"/>
    <lineage>
        <taxon>Bacteria</taxon>
        <taxon>Bacillati</taxon>
        <taxon>Actinomycetota</taxon>
        <taxon>Actinomycetes</taxon>
        <taxon>Micromonosporales</taxon>
        <taxon>Micromonosporaceae</taxon>
    </lineage>
</organism>
<gene>
    <name evidence="2" type="ORF">Prum_069150</name>
</gene>
<accession>A0A6V8L7P4</accession>
<keyword evidence="1" id="KW-1133">Transmembrane helix</keyword>
<dbReference type="Proteomes" id="UP000482960">
    <property type="component" value="Unassembled WGS sequence"/>
</dbReference>
<reference evidence="2 3" key="2">
    <citation type="submission" date="2020-03" db="EMBL/GenBank/DDBJ databases">
        <authorList>
            <person name="Ichikawa N."/>
            <person name="Kimura A."/>
            <person name="Kitahashi Y."/>
            <person name="Uohara A."/>
        </authorList>
    </citation>
    <scope>NUCLEOTIDE SEQUENCE [LARGE SCALE GENOMIC DNA]</scope>
    <source>
        <strain evidence="2 3">NBRC 108638</strain>
    </source>
</reference>
<evidence type="ECO:0000256" key="1">
    <source>
        <dbReference type="SAM" id="Phobius"/>
    </source>
</evidence>
<reference evidence="2 3" key="1">
    <citation type="submission" date="2020-03" db="EMBL/GenBank/DDBJ databases">
        <title>Whole genome shotgun sequence of Phytohabitans rumicis NBRC 108638.</title>
        <authorList>
            <person name="Komaki H."/>
            <person name="Tamura T."/>
        </authorList>
    </citation>
    <scope>NUCLEOTIDE SEQUENCE [LARGE SCALE GENOMIC DNA]</scope>
    <source>
        <strain evidence="2 3">NBRC 108638</strain>
    </source>
</reference>